<keyword evidence="7" id="KW-0067">ATP-binding</keyword>
<dbReference type="Pfam" id="PF02260">
    <property type="entry name" value="FATC"/>
    <property type="match status" value="1"/>
</dbReference>
<feature type="compositionally biased region" description="Pro residues" evidence="9">
    <location>
        <begin position="365"/>
        <end position="374"/>
    </location>
</feature>
<dbReference type="InterPro" id="IPR003152">
    <property type="entry name" value="FATC_dom"/>
</dbReference>
<evidence type="ECO:0000256" key="9">
    <source>
        <dbReference type="SAM" id="MobiDB-lite"/>
    </source>
</evidence>
<dbReference type="InterPro" id="IPR038980">
    <property type="entry name" value="ATM_plant"/>
</dbReference>
<feature type="domain" description="FATC" evidence="11">
    <location>
        <begin position="2369"/>
        <end position="2401"/>
    </location>
</feature>
<feature type="domain" description="PI3K/PI4K catalytic" evidence="10">
    <location>
        <begin position="2067"/>
        <end position="2389"/>
    </location>
</feature>
<dbReference type="FunFam" id="1.10.1070.11:FF:000053">
    <property type="entry name" value="Serine/threonine-protein kinase ATM"/>
    <property type="match status" value="1"/>
</dbReference>
<dbReference type="PANTHER" id="PTHR37079">
    <property type="entry name" value="SERINE/THREONINE-PROTEIN KINASE ATM"/>
    <property type="match status" value="1"/>
</dbReference>
<proteinExistence type="predicted"/>
<name>A0A8R1HVQ4_CAEJA</name>
<organism evidence="12 13">
    <name type="scientific">Caenorhabditis japonica</name>
    <dbReference type="NCBI Taxonomy" id="281687"/>
    <lineage>
        <taxon>Eukaryota</taxon>
        <taxon>Metazoa</taxon>
        <taxon>Ecdysozoa</taxon>
        <taxon>Nematoda</taxon>
        <taxon>Chromadorea</taxon>
        <taxon>Rhabditida</taxon>
        <taxon>Rhabditina</taxon>
        <taxon>Rhabditomorpha</taxon>
        <taxon>Rhabditoidea</taxon>
        <taxon>Rhabditidae</taxon>
        <taxon>Peloderinae</taxon>
        <taxon>Caenorhabditis</taxon>
    </lineage>
</organism>
<keyword evidence="13" id="KW-1185">Reference proteome</keyword>
<dbReference type="InterPro" id="IPR011009">
    <property type="entry name" value="Kinase-like_dom_sf"/>
</dbReference>
<feature type="region of interest" description="Disordered" evidence="9">
    <location>
        <begin position="365"/>
        <end position="387"/>
    </location>
</feature>
<evidence type="ECO:0000313" key="13">
    <source>
        <dbReference type="Proteomes" id="UP000005237"/>
    </source>
</evidence>
<dbReference type="PROSITE" id="PS51190">
    <property type="entry name" value="FATC"/>
    <property type="match status" value="1"/>
</dbReference>
<dbReference type="GO" id="GO:0005524">
    <property type="term" value="F:ATP binding"/>
    <property type="evidence" value="ECO:0007669"/>
    <property type="project" value="UniProtKB-KW"/>
</dbReference>
<dbReference type="GO" id="GO:0005634">
    <property type="term" value="C:nucleus"/>
    <property type="evidence" value="ECO:0007669"/>
    <property type="project" value="UniProtKB-SubCell"/>
</dbReference>
<keyword evidence="5" id="KW-0227">DNA damage</keyword>
<evidence type="ECO:0000256" key="1">
    <source>
        <dbReference type="ARBA" id="ARBA00004123"/>
    </source>
</evidence>
<dbReference type="PROSITE" id="PS00916">
    <property type="entry name" value="PI3_4_KINASE_2"/>
    <property type="match status" value="1"/>
</dbReference>
<dbReference type="GO" id="GO:0006974">
    <property type="term" value="P:DNA damage response"/>
    <property type="evidence" value="ECO:0007669"/>
    <property type="project" value="UniProtKB-KW"/>
</dbReference>
<keyword evidence="3" id="KW-0808">Transferase</keyword>
<dbReference type="InterPro" id="IPR018936">
    <property type="entry name" value="PI3/4_kinase_CS"/>
</dbReference>
<dbReference type="GO" id="GO:0004674">
    <property type="term" value="F:protein serine/threonine kinase activity"/>
    <property type="evidence" value="ECO:0007669"/>
    <property type="project" value="UniProtKB-EC"/>
</dbReference>
<evidence type="ECO:0000256" key="5">
    <source>
        <dbReference type="ARBA" id="ARBA00022763"/>
    </source>
</evidence>
<dbReference type="Gene3D" id="1.10.1070.11">
    <property type="entry name" value="Phosphatidylinositol 3-/4-kinase, catalytic domain"/>
    <property type="match status" value="1"/>
</dbReference>
<evidence type="ECO:0000256" key="8">
    <source>
        <dbReference type="ARBA" id="ARBA00023242"/>
    </source>
</evidence>
<dbReference type="Proteomes" id="UP000005237">
    <property type="component" value="Unassembled WGS sequence"/>
</dbReference>
<dbReference type="EnsemblMetazoa" id="CJA09935.1">
    <property type="protein sequence ID" value="CJA09935.1"/>
    <property type="gene ID" value="WBGene00129139"/>
</dbReference>
<sequence>MTAAQLRSLKKQFEELLVFEGTKTAREKLVVSICDLYEILGKQATSDDSNEVYDLFVLSTHIFKAANKEVVDNDAKWLKERGKENKSGGKVKTKLFELSIYHLKNCCQTQLDHNNVPWIQYCLTVLRKPWIQSEVSMESELSMCLLSCSTASELHWAQHQHVKQLWNFAWSRIADRKLDMSILKNYVELAVKIVKNVELTVYETTPFHVVKMVVMTLKRVAQQADLKFWTHSRKYSFVFILSYTVNKWGIEARDLILREIFEIIDNLKSLISVEDSGIGGDSKSYMMKLTDDLIKLATIDTVGTHRTISEKTEENVKLLLRHAISETLKMAHGLFFSKLRYSIPENYVRCIARWIIALRQLDPPPDSLPSPPHSPSSEEIKKEKKKSNTSTYSFEDLARLSFGETITPNANKCNAWNGAVQILVEVIASRKLDNSVVGNIVLALWTKRKSFSSDALRSAFCSLLAVSVAQYKSDRNSVQFGVKQVPSIDLILKYALSLMSNVTSLANSAHLVECILRFRPAEVPNEMIRAICDTVSRTSPSSIPVLRLISALISNTEFDESARFCSISDDENGNWSLRKDIVNWLLADPSAASHKLIYQLCRYHPKFCYDDDEHPITWILVEEDGRSEDALLESLERCHLLNSPSTSAQSKNFQPLDASIEEIVTFVHGELQFLFENELTLPVFVLCYEFSLKYTELLFNFPNGHQNIQRIAEELDHSEYLQSIQHFTSWPNKLNLPGSTSQEFHMVYLITNLDNQMVDLDPRIYQNQSIIDCISRRVRSNPGIRAKFQQAMPFNNMVKNFILDNPGDLYQTVKRFVTYSFLLSHRNMVMTRTKILKEANEQLESAESIYESDMILFETVTTSACLRNVTSTRIGGYDLDPYAVAFHPENVFFDDRSLIKSLRLLRKSPFLAQNIIRHVLENESLWHLHAKLVNFVTKEEKLLIACVATIPNMIRYLRVYQVHVHLGSKIGQIVKFLNLDSKSIRRCQKYMRKPKSFAEKIDVNDLILLFGTESNKWRRVIFTFWRLFQTNPPLVCEKIHRFASECVELHLCNRTATLLKALTTSEFMKKALFDRNLQTAFELTYRSIFSVIVDKSCDSTIVELCVDPNLRYDLFEHQIKTIPAAHADDFMRFETDMAFSVEKFLKNGIESDDVNFSDFGLVEFYKQLNENLTEEIIKANEAREVYMIDFFASIWLLLPSMRSQILPIVARFKHISPAWAQFPQPPHVAVNENTFLFHLRFNLAMKIIANSKFKVGELSTCAMLLLTTFDSRHYKSDLIPERNLIRLKNETRRNVLCVLTRILRNETKKDAKEVMNEEVFEAVTRAASLFPHIAACVIPFFFKICVDVKNEYDFAVGKFLESLKGVDKNDRAVVLCLAECVDSMGLNVLARYERLCDDPKSPQFATQFFFLLARIFIQHGFLTHAFSIANLIFDRLSSTQRNVMMIDRISMENLPKSEQIIELLVDIYVAENNSVALSSLPPRVQTRSDVRKVMRKKAKEWLRLVSTDQLGARESTVIHWLCGLRSEDVRDRFLDSVLRCRFTDYPKLIDSPSKFVYFLLFHSASMNTDVIFGKSEILSRMLVESNLSIGEIRLLNLASDDAQFEPESIEEHIIRAVRHLRDTCNHRCRRDLQYVTSVNEKTLEMVAVARILAEHKAHDAASTLLSKWREECVAWSSISTSVDVALVEVCQCDIMCLSGDTRMAEIQLRSMNLGVMSDVATAEWTLVLSRMTLEFRNDLAGGIRLLEKGCKRLQKRDSVEARLKILLKFHSVCMHQLSKLEEYRESRSFRMKKEAISVFEHQINTSRSSKGGSSGESGESKRTMYRVKREQQCEKDEVEKVQNGVVTAAQKAVCSAFDALECISQLDDDKEAIRTASLIVFPLIDVIYKYEQSPEVVALLKDYAQHKLTSKLWLCATSHIASKTFSVEASPIQRYLYQMLCRMIYDYPYHVLHTVLMYEYEKNGSKARSFLNSLFDKNAQRDMAKLKEIFANMREAHAAYRELAQIDTKDNIRLQRVLIDGKTMYRMPADLQIFRCKLRQLPIPTITQKIGLPGNYSTDGLITWKSWKDVFSIADGLSAPKVWEIQGSDGKWYKTVWKKDDVRQDVLVEQMFDVTNNMLEKRMLRTYNVVPLDTECGIIEFCGGTVSIKEMLCGVSRDSGLHQEFNVNEPSAGKVSMMMKSVQTESTESRRKVFVDICKNYSPVFRHFFYTNFPAAHIWRQKLIDYRKSLATWSVVCYIVGLGDRHASNILFDQKLCTFVHIDLGMILEYSKRTLPVPEQVPFRISRDLLDPILIEGIENGQLADDCTATIEKLKQNGKVILGVASALLRETMTNFKETEQASGRPSYISEMAIGRLRDKLEGTDDGVTAQSSNLQVRRLLREATNADNLSRMFCGWMPFL</sequence>
<reference evidence="13" key="1">
    <citation type="submission" date="2010-08" db="EMBL/GenBank/DDBJ databases">
        <authorList>
            <consortium name="Caenorhabditis japonica Sequencing Consortium"/>
            <person name="Wilson R.K."/>
        </authorList>
    </citation>
    <scope>NUCLEOTIDE SEQUENCE [LARGE SCALE GENOMIC DNA]</scope>
    <source>
        <strain evidence="13">DF5081</strain>
    </source>
</reference>
<dbReference type="SMART" id="SM00146">
    <property type="entry name" value="PI3Kc"/>
    <property type="match status" value="1"/>
</dbReference>
<feature type="region of interest" description="Disordered" evidence="9">
    <location>
        <begin position="1805"/>
        <end position="1825"/>
    </location>
</feature>
<keyword evidence="8" id="KW-0539">Nucleus</keyword>
<dbReference type="PROSITE" id="PS50290">
    <property type="entry name" value="PI3_4_KINASE_3"/>
    <property type="match status" value="1"/>
</dbReference>
<dbReference type="GO" id="GO:0000785">
    <property type="term" value="C:chromatin"/>
    <property type="evidence" value="ECO:0007669"/>
    <property type="project" value="EnsemblMetazoa"/>
</dbReference>
<dbReference type="Gene3D" id="3.30.1010.10">
    <property type="entry name" value="Phosphatidylinositol 3-kinase Catalytic Subunit, Chain A, domain 4"/>
    <property type="match status" value="1"/>
</dbReference>
<protein>
    <recommendedName>
        <fullName evidence="2">non-specific serine/threonine protein kinase</fullName>
        <ecNumber evidence="2">2.7.11.1</ecNumber>
    </recommendedName>
</protein>
<dbReference type="InterPro" id="IPR000403">
    <property type="entry name" value="PI3/4_kinase_cat_dom"/>
</dbReference>
<dbReference type="EC" id="2.7.11.1" evidence="2"/>
<dbReference type="Pfam" id="PF00454">
    <property type="entry name" value="PI3_PI4_kinase"/>
    <property type="match status" value="1"/>
</dbReference>
<evidence type="ECO:0000256" key="6">
    <source>
        <dbReference type="ARBA" id="ARBA00022777"/>
    </source>
</evidence>
<dbReference type="SMART" id="SM01343">
    <property type="entry name" value="FATC"/>
    <property type="match status" value="1"/>
</dbReference>
<evidence type="ECO:0000256" key="3">
    <source>
        <dbReference type="ARBA" id="ARBA00022679"/>
    </source>
</evidence>
<evidence type="ECO:0000259" key="10">
    <source>
        <dbReference type="PROSITE" id="PS50290"/>
    </source>
</evidence>
<keyword evidence="6" id="KW-0418">Kinase</keyword>
<dbReference type="SUPFAM" id="SSF56112">
    <property type="entry name" value="Protein kinase-like (PK-like)"/>
    <property type="match status" value="1"/>
</dbReference>
<evidence type="ECO:0000256" key="4">
    <source>
        <dbReference type="ARBA" id="ARBA00022741"/>
    </source>
</evidence>
<dbReference type="FunFam" id="3.30.1010.10:FF:000063">
    <property type="entry name" value="Serine/threonine-protein kinase ATM"/>
    <property type="match status" value="1"/>
</dbReference>
<evidence type="ECO:0000313" key="12">
    <source>
        <dbReference type="EnsemblMetazoa" id="CJA09935.1"/>
    </source>
</evidence>
<dbReference type="GO" id="GO:0010212">
    <property type="term" value="P:response to ionizing radiation"/>
    <property type="evidence" value="ECO:0007669"/>
    <property type="project" value="EnsemblMetazoa"/>
</dbReference>
<comment type="subcellular location">
    <subcellularLocation>
        <location evidence="1">Nucleus</location>
    </subcellularLocation>
</comment>
<accession>A0A8R1HVQ4</accession>
<evidence type="ECO:0000256" key="2">
    <source>
        <dbReference type="ARBA" id="ARBA00012513"/>
    </source>
</evidence>
<keyword evidence="4" id="KW-0547">Nucleotide-binding</keyword>
<evidence type="ECO:0000256" key="7">
    <source>
        <dbReference type="ARBA" id="ARBA00022840"/>
    </source>
</evidence>
<reference evidence="12" key="2">
    <citation type="submission" date="2022-06" db="UniProtKB">
        <authorList>
            <consortium name="EnsemblMetazoa"/>
        </authorList>
    </citation>
    <scope>IDENTIFICATION</scope>
    <source>
        <strain evidence="12">DF5081</strain>
    </source>
</reference>
<evidence type="ECO:0000259" key="11">
    <source>
        <dbReference type="PROSITE" id="PS51190"/>
    </source>
</evidence>
<dbReference type="PANTHER" id="PTHR37079:SF4">
    <property type="entry name" value="SERINE_THREONINE-PROTEIN KINASE ATM"/>
    <property type="match status" value="1"/>
</dbReference>
<dbReference type="InterPro" id="IPR036940">
    <property type="entry name" value="PI3/4_kinase_cat_sf"/>
</dbReference>